<evidence type="ECO:0000256" key="1">
    <source>
        <dbReference type="ARBA" id="ARBA00005912"/>
    </source>
</evidence>
<dbReference type="Gene3D" id="1.10.132.20">
    <property type="entry name" value="Ribosome-recycling factor"/>
    <property type="match status" value="1"/>
</dbReference>
<dbReference type="CTD" id="39067"/>
<accession>A0A8B8G2X8</accession>
<dbReference type="InterPro" id="IPR023584">
    <property type="entry name" value="Ribosome_recyc_fac_dom"/>
</dbReference>
<name>A0A8B8G2X8_9HEMI</name>
<dbReference type="GeneID" id="112688163"/>
<comment type="similarity">
    <text evidence="1">Belongs to the RRF family.</text>
</comment>
<evidence type="ECO:0000256" key="4">
    <source>
        <dbReference type="ARBA" id="ARBA00033107"/>
    </source>
</evidence>
<evidence type="ECO:0000256" key="3">
    <source>
        <dbReference type="ARBA" id="ARBA00022917"/>
    </source>
</evidence>
<sequence length="273" mass="30428">MLKLTNALGSIIVTSLEHRRVSSCIVGALECRRTGIEFSPKRLSSTFFGTTANSHHSTVSFFVTRSYAKSKDKKSNKGQKKVTIDENLLAKHLNYNVMKTEMEKAVVSLKNSYIKNLSLRSSTGALDSLPVKFEGDEYVIQDLAQILRKNPKTIILNMSSFPQAIPAVLESLNSSGMNLNPQQDKTSIFIPIPKVTKEHRENLSKGAKALFVKSKDIIKGIQNKNIKSLKDNDTLSTDLVHDLQNQITALADKYVSEAERIMEEKQNELKGDS</sequence>
<dbReference type="OrthoDB" id="407355at2759"/>
<evidence type="ECO:0000313" key="7">
    <source>
        <dbReference type="RefSeq" id="XP_025417015.1"/>
    </source>
</evidence>
<dbReference type="PANTHER" id="PTHR20982:SF3">
    <property type="entry name" value="MITOCHONDRIAL RIBOSOME RECYCLING FACTOR PSEUDO 1"/>
    <property type="match status" value="1"/>
</dbReference>
<dbReference type="InterPro" id="IPR036191">
    <property type="entry name" value="RRF_sf"/>
</dbReference>
<reference evidence="7" key="1">
    <citation type="submission" date="2025-08" db="UniProtKB">
        <authorList>
            <consortium name="RefSeq"/>
        </authorList>
    </citation>
    <scope>IDENTIFICATION</scope>
    <source>
        <tissue evidence="7">Whole body</tissue>
    </source>
</reference>
<gene>
    <name evidence="7" type="primary">LOC112688163</name>
</gene>
<evidence type="ECO:0000259" key="5">
    <source>
        <dbReference type="Pfam" id="PF01765"/>
    </source>
</evidence>
<dbReference type="SUPFAM" id="SSF55194">
    <property type="entry name" value="Ribosome recycling factor, RRF"/>
    <property type="match status" value="1"/>
</dbReference>
<dbReference type="Gene3D" id="3.30.1360.40">
    <property type="match status" value="1"/>
</dbReference>
<dbReference type="AlphaFoldDB" id="A0A8B8G2X8"/>
<protein>
    <recommendedName>
        <fullName evidence="2">Ribosome-recycling factor, mitochondrial</fullName>
    </recommendedName>
    <alternativeName>
        <fullName evidence="4">Ribosome-releasing factor, mitochondrial</fullName>
    </alternativeName>
</protein>
<dbReference type="InterPro" id="IPR002661">
    <property type="entry name" value="Ribosome_recyc_fac"/>
</dbReference>
<dbReference type="PANTHER" id="PTHR20982">
    <property type="entry name" value="RIBOSOME RECYCLING FACTOR"/>
    <property type="match status" value="1"/>
</dbReference>
<dbReference type="GO" id="GO:0005739">
    <property type="term" value="C:mitochondrion"/>
    <property type="evidence" value="ECO:0007669"/>
    <property type="project" value="TreeGrafter"/>
</dbReference>
<keyword evidence="3" id="KW-0648">Protein biosynthesis</keyword>
<dbReference type="RefSeq" id="XP_025417015.1">
    <property type="nucleotide sequence ID" value="XM_025561230.1"/>
</dbReference>
<evidence type="ECO:0000313" key="6">
    <source>
        <dbReference type="Proteomes" id="UP000694846"/>
    </source>
</evidence>
<dbReference type="Proteomes" id="UP000694846">
    <property type="component" value="Unplaced"/>
</dbReference>
<organism evidence="6 7">
    <name type="scientific">Sipha flava</name>
    <name type="common">yellow sugarcane aphid</name>
    <dbReference type="NCBI Taxonomy" id="143950"/>
    <lineage>
        <taxon>Eukaryota</taxon>
        <taxon>Metazoa</taxon>
        <taxon>Ecdysozoa</taxon>
        <taxon>Arthropoda</taxon>
        <taxon>Hexapoda</taxon>
        <taxon>Insecta</taxon>
        <taxon>Pterygota</taxon>
        <taxon>Neoptera</taxon>
        <taxon>Paraneoptera</taxon>
        <taxon>Hemiptera</taxon>
        <taxon>Sternorrhyncha</taxon>
        <taxon>Aphidomorpha</taxon>
        <taxon>Aphidoidea</taxon>
        <taxon>Aphididae</taxon>
        <taxon>Sipha</taxon>
    </lineage>
</organism>
<feature type="domain" description="Ribosome recycling factor" evidence="5">
    <location>
        <begin position="110"/>
        <end position="269"/>
    </location>
</feature>
<keyword evidence="6" id="KW-1185">Reference proteome</keyword>
<dbReference type="GO" id="GO:0043023">
    <property type="term" value="F:ribosomal large subunit binding"/>
    <property type="evidence" value="ECO:0007669"/>
    <property type="project" value="TreeGrafter"/>
</dbReference>
<dbReference type="Pfam" id="PF01765">
    <property type="entry name" value="RRF"/>
    <property type="match status" value="1"/>
</dbReference>
<proteinExistence type="inferred from homology"/>
<dbReference type="GO" id="GO:0006412">
    <property type="term" value="P:translation"/>
    <property type="evidence" value="ECO:0007669"/>
    <property type="project" value="UniProtKB-KW"/>
</dbReference>
<evidence type="ECO:0000256" key="2">
    <source>
        <dbReference type="ARBA" id="ARBA00020581"/>
    </source>
</evidence>